<feature type="signal peptide" evidence="2">
    <location>
        <begin position="1"/>
        <end position="20"/>
    </location>
</feature>
<feature type="compositionally biased region" description="Basic and acidic residues" evidence="1">
    <location>
        <begin position="736"/>
        <end position="747"/>
    </location>
</feature>
<accession>A0AAN8RJA2</accession>
<gene>
    <name evidence="3" type="ORF">TWF718_005279</name>
</gene>
<feature type="compositionally biased region" description="Low complexity" evidence="1">
    <location>
        <begin position="774"/>
        <end position="783"/>
    </location>
</feature>
<dbReference type="AlphaFoldDB" id="A0AAN8RJA2"/>
<comment type="caution">
    <text evidence="3">The sequence shown here is derived from an EMBL/GenBank/DDBJ whole genome shotgun (WGS) entry which is preliminary data.</text>
</comment>
<protein>
    <submittedName>
        <fullName evidence="3">Uncharacterized protein</fullName>
    </submittedName>
</protein>
<organism evidence="3 4">
    <name type="scientific">Orbilia javanica</name>
    <dbReference type="NCBI Taxonomy" id="47235"/>
    <lineage>
        <taxon>Eukaryota</taxon>
        <taxon>Fungi</taxon>
        <taxon>Dikarya</taxon>
        <taxon>Ascomycota</taxon>
        <taxon>Pezizomycotina</taxon>
        <taxon>Orbiliomycetes</taxon>
        <taxon>Orbiliales</taxon>
        <taxon>Orbiliaceae</taxon>
        <taxon>Orbilia</taxon>
    </lineage>
</organism>
<evidence type="ECO:0000256" key="2">
    <source>
        <dbReference type="SAM" id="SignalP"/>
    </source>
</evidence>
<dbReference type="Proteomes" id="UP001313282">
    <property type="component" value="Unassembled WGS sequence"/>
</dbReference>
<reference evidence="3 4" key="1">
    <citation type="submission" date="2019-10" db="EMBL/GenBank/DDBJ databases">
        <authorList>
            <person name="Palmer J.M."/>
        </authorList>
    </citation>
    <scope>NUCLEOTIDE SEQUENCE [LARGE SCALE GENOMIC DNA]</scope>
    <source>
        <strain evidence="3 4">TWF718</strain>
    </source>
</reference>
<keyword evidence="2" id="KW-0732">Signal</keyword>
<keyword evidence="4" id="KW-1185">Reference proteome</keyword>
<sequence length="795" mass="90278">MYNLATTLFFLLSLLQSLLHHLHPKSLLKILKSFLPGTLHHPSRLSGFNPSEADGTIYPPAMNHPSIYDATQQSRIRASQTPRPPKTRINMANRFIPWDGTLPTTGVHTNDTEKFKHWLHKSSKRVTVESPFNAENADDTEDLPLEYPHAYPEPLRHVVGDFRRVLPHNTAFQKELGNIVIPRHHNSADLLLMVSQTNNLVTPPKGPEALLARFLVCSRTVLYHIPALRGQASHQSSFHDGQTLALPDGITRVFPFFLFKLPQTDLTSLWIILTILHQRFPKAWETMDFPLDLLFNICKTLETLEITGTNTLHLIRERLLYTLNRHAVLQHPPANTPDIATWLAIARTFNIPTNFPALWSSLVITSWRFTPSSRAVDRYLPPPPHPAGSNFKYGNWYWISNLPTDVREVLSQDRERFIGTLLHAWSHFRSSYHLPTQLPGDIETIMSATGDFDGSALDLKGKMLEYSNQVLEYHKHRTLVTYHGRRALDRQIMADVTSFQRSIRNYFSHIPARDVGGNLTTPTPHLESPTPAPSLFPPFKTPPELTRTTFSTPPDPSTATIFTYQSGRHNSQVYWRNTPAPSTLPLLSTNAKILTYTLPAAILLLLITIFSTDIYSLSKSQTLASLDTRFTLLLLFFLPRLTRATVSSLADLEAQADKQAFESNQVDVLAENNNWSVDDRFSARGSLNPKATPARIGLAWKRFTPLEDYPENIYLATRQEMEIKRFRAERAKRWQKEGRDKWGREPGAEGFGKSPEEVRVESERKREVEEEAALEVPEPAGEASRNREGGFGLFD</sequence>
<name>A0AAN8RJA2_9PEZI</name>
<proteinExistence type="predicted"/>
<evidence type="ECO:0000256" key="1">
    <source>
        <dbReference type="SAM" id="MobiDB-lite"/>
    </source>
</evidence>
<evidence type="ECO:0000313" key="3">
    <source>
        <dbReference type="EMBL" id="KAK6347438.1"/>
    </source>
</evidence>
<evidence type="ECO:0000313" key="4">
    <source>
        <dbReference type="Proteomes" id="UP001313282"/>
    </source>
</evidence>
<feature type="region of interest" description="Disordered" evidence="1">
    <location>
        <begin position="736"/>
        <end position="795"/>
    </location>
</feature>
<feature type="chain" id="PRO_5042845490" evidence="2">
    <location>
        <begin position="21"/>
        <end position="795"/>
    </location>
</feature>
<dbReference type="EMBL" id="JAVHNR010000003">
    <property type="protein sequence ID" value="KAK6347438.1"/>
    <property type="molecule type" value="Genomic_DNA"/>
</dbReference>
<feature type="compositionally biased region" description="Basic and acidic residues" evidence="1">
    <location>
        <begin position="754"/>
        <end position="768"/>
    </location>
</feature>